<evidence type="ECO:0000313" key="4">
    <source>
        <dbReference type="Proteomes" id="UP001501508"/>
    </source>
</evidence>
<dbReference type="SMART" id="SM00740">
    <property type="entry name" value="PASTA"/>
    <property type="match status" value="3"/>
</dbReference>
<dbReference type="EMBL" id="BAABEY010000024">
    <property type="protein sequence ID" value="GAA4440437.1"/>
    <property type="molecule type" value="Genomic_DNA"/>
</dbReference>
<proteinExistence type="predicted"/>
<reference evidence="4" key="1">
    <citation type="journal article" date="2019" name="Int. J. Syst. Evol. Microbiol.">
        <title>The Global Catalogue of Microorganisms (GCM) 10K type strain sequencing project: providing services to taxonomists for standard genome sequencing and annotation.</title>
        <authorList>
            <consortium name="The Broad Institute Genomics Platform"/>
            <consortium name="The Broad Institute Genome Sequencing Center for Infectious Disease"/>
            <person name="Wu L."/>
            <person name="Ma J."/>
        </authorList>
    </citation>
    <scope>NUCLEOTIDE SEQUENCE [LARGE SCALE GENOMIC DNA]</scope>
    <source>
        <strain evidence="4">JCM 31920</strain>
    </source>
</reference>
<organism evidence="3 4">
    <name type="scientific">Ravibacter arvi</name>
    <dbReference type="NCBI Taxonomy" id="2051041"/>
    <lineage>
        <taxon>Bacteria</taxon>
        <taxon>Pseudomonadati</taxon>
        <taxon>Bacteroidota</taxon>
        <taxon>Cytophagia</taxon>
        <taxon>Cytophagales</taxon>
        <taxon>Spirosomataceae</taxon>
        <taxon>Ravibacter</taxon>
    </lineage>
</organism>
<dbReference type="Proteomes" id="UP001501508">
    <property type="component" value="Unassembled WGS sequence"/>
</dbReference>
<dbReference type="Gene3D" id="3.30.10.20">
    <property type="match status" value="3"/>
</dbReference>
<keyword evidence="1" id="KW-1133">Transmembrane helix</keyword>
<gene>
    <name evidence="3" type="ORF">GCM10023091_24090</name>
</gene>
<keyword evidence="1" id="KW-0472">Membrane</keyword>
<accession>A0ABP8M1R2</accession>
<evidence type="ECO:0000259" key="2">
    <source>
        <dbReference type="PROSITE" id="PS51178"/>
    </source>
</evidence>
<keyword evidence="4" id="KW-1185">Reference proteome</keyword>
<dbReference type="Pfam" id="PF03793">
    <property type="entry name" value="PASTA"/>
    <property type="match status" value="3"/>
</dbReference>
<sequence length="259" mass="27886">MAKISTNSPKDLLIHIGIIVALILVFFLGFFFVYLPFTTNHGQSVTVPDVQKMDVRKIGSFLDERDLNYEVSDCTFVTSLPPLAVISQYPKPGSKVKEGRKIYVTVVMQTVPVIKMPKVTDMSHKSAELLLKSNGLVLGALRYVPDLAHGSVLKQFYNGQEIAPGQDVPKGSKIDLEVGNGLGNTSFPTPSVVGMLEDEAEFQIVGAGLKVGQRIVVPVEGDVAPGSITKQNPSAGSNIRVGEVVDLWIADPGTAEPQN</sequence>
<feature type="domain" description="PASTA" evidence="2">
    <location>
        <begin position="110"/>
        <end position="180"/>
    </location>
</feature>
<name>A0ABP8M1R2_9BACT</name>
<dbReference type="InterPro" id="IPR005543">
    <property type="entry name" value="PASTA_dom"/>
</dbReference>
<protein>
    <recommendedName>
        <fullName evidence="2">PASTA domain-containing protein</fullName>
    </recommendedName>
</protein>
<comment type="caution">
    <text evidence="3">The sequence shown here is derived from an EMBL/GenBank/DDBJ whole genome shotgun (WGS) entry which is preliminary data.</text>
</comment>
<keyword evidence="1" id="KW-0812">Transmembrane</keyword>
<evidence type="ECO:0000256" key="1">
    <source>
        <dbReference type="SAM" id="Phobius"/>
    </source>
</evidence>
<dbReference type="CDD" id="cd06577">
    <property type="entry name" value="PASTA_pknB"/>
    <property type="match status" value="3"/>
</dbReference>
<feature type="domain" description="PASTA" evidence="2">
    <location>
        <begin position="183"/>
        <end position="251"/>
    </location>
</feature>
<feature type="domain" description="PASTA" evidence="2">
    <location>
        <begin position="42"/>
        <end position="108"/>
    </location>
</feature>
<dbReference type="PROSITE" id="PS51178">
    <property type="entry name" value="PASTA"/>
    <property type="match status" value="3"/>
</dbReference>
<evidence type="ECO:0000313" key="3">
    <source>
        <dbReference type="EMBL" id="GAA4440437.1"/>
    </source>
</evidence>
<dbReference type="RefSeq" id="WP_345029440.1">
    <property type="nucleotide sequence ID" value="NZ_BAABEY010000024.1"/>
</dbReference>
<feature type="transmembrane region" description="Helical" evidence="1">
    <location>
        <begin position="12"/>
        <end position="35"/>
    </location>
</feature>